<reference evidence="1 2" key="1">
    <citation type="submission" date="2016-02" db="EMBL/GenBank/DDBJ databases">
        <title>Genome analysis of coral dinoflagellate symbionts highlights evolutionary adaptations to a symbiotic lifestyle.</title>
        <authorList>
            <person name="Aranda M."/>
            <person name="Li Y."/>
            <person name="Liew Y.J."/>
            <person name="Baumgarten S."/>
            <person name="Simakov O."/>
            <person name="Wilson M."/>
            <person name="Piel J."/>
            <person name="Ashoor H."/>
            <person name="Bougouffa S."/>
            <person name="Bajic V.B."/>
            <person name="Ryu T."/>
            <person name="Ravasi T."/>
            <person name="Bayer T."/>
            <person name="Micklem G."/>
            <person name="Kim H."/>
            <person name="Bhak J."/>
            <person name="Lajeunesse T.C."/>
            <person name="Voolstra C.R."/>
        </authorList>
    </citation>
    <scope>NUCLEOTIDE SEQUENCE [LARGE SCALE GENOMIC DNA]</scope>
    <source>
        <strain evidence="1 2">CCMP2467</strain>
    </source>
</reference>
<evidence type="ECO:0000313" key="2">
    <source>
        <dbReference type="Proteomes" id="UP000186817"/>
    </source>
</evidence>
<accession>A0A1Q9C1U9</accession>
<protein>
    <submittedName>
        <fullName evidence="1">Uncharacterized protein</fullName>
    </submittedName>
</protein>
<comment type="caution">
    <text evidence="1">The sequence shown here is derived from an EMBL/GenBank/DDBJ whole genome shotgun (WGS) entry which is preliminary data.</text>
</comment>
<name>A0A1Q9C1U9_SYMMI</name>
<proteinExistence type="predicted"/>
<evidence type="ECO:0000313" key="1">
    <source>
        <dbReference type="EMBL" id="OLP76897.1"/>
    </source>
</evidence>
<sequence length="115" mass="12365">MACRLANLWPLRNAEAVLKAGIQAGPPSCKGAQAPSSKMDKLVPKAACSRLGVQVEQLKGRGPCALLRAPLKLERKEQRSNSVLSYNQAMPNNAFANTAEAECVQKHQADVLRGQ</sequence>
<organism evidence="1 2">
    <name type="scientific">Symbiodinium microadriaticum</name>
    <name type="common">Dinoflagellate</name>
    <name type="synonym">Zooxanthella microadriatica</name>
    <dbReference type="NCBI Taxonomy" id="2951"/>
    <lineage>
        <taxon>Eukaryota</taxon>
        <taxon>Sar</taxon>
        <taxon>Alveolata</taxon>
        <taxon>Dinophyceae</taxon>
        <taxon>Suessiales</taxon>
        <taxon>Symbiodiniaceae</taxon>
        <taxon>Symbiodinium</taxon>
    </lineage>
</organism>
<dbReference type="AlphaFoldDB" id="A0A1Q9C1U9"/>
<keyword evidence="2" id="KW-1185">Reference proteome</keyword>
<dbReference type="Proteomes" id="UP000186817">
    <property type="component" value="Unassembled WGS sequence"/>
</dbReference>
<dbReference type="EMBL" id="LSRX01001891">
    <property type="protein sequence ID" value="OLP76897.1"/>
    <property type="molecule type" value="Genomic_DNA"/>
</dbReference>
<gene>
    <name evidence="1" type="ORF">AK812_SmicGene43109</name>
</gene>